<keyword evidence="3" id="KW-1185">Reference proteome</keyword>
<feature type="transmembrane region" description="Helical" evidence="1">
    <location>
        <begin position="6"/>
        <end position="23"/>
    </location>
</feature>
<organism evidence="2 3">
    <name type="scientific">Marinobacter nauticus</name>
    <name type="common">Marinobacter hydrocarbonoclasticus</name>
    <name type="synonym">Marinobacter aquaeolei</name>
    <dbReference type="NCBI Taxonomy" id="2743"/>
    <lineage>
        <taxon>Bacteria</taxon>
        <taxon>Pseudomonadati</taxon>
        <taxon>Pseudomonadota</taxon>
        <taxon>Gammaproteobacteria</taxon>
        <taxon>Pseudomonadales</taxon>
        <taxon>Marinobacteraceae</taxon>
        <taxon>Marinobacter</taxon>
    </lineage>
</organism>
<sequence length="83" mass="9176">MELWIMLGTVWLLSVFFWIAITLCVSPKSRTIQRLFLFALLVIPVGISSAQLAQDGGQTGASQSVNNTVLDLYDRAKFTLNGE</sequence>
<evidence type="ECO:0000313" key="2">
    <source>
        <dbReference type="EMBL" id="OJS99835.1"/>
    </source>
</evidence>
<name>A0A1M2UWW3_MARNT</name>
<evidence type="ECO:0000256" key="1">
    <source>
        <dbReference type="SAM" id="Phobius"/>
    </source>
</evidence>
<keyword evidence="1" id="KW-0812">Transmembrane</keyword>
<keyword evidence="1" id="KW-0472">Membrane</keyword>
<keyword evidence="1" id="KW-1133">Transmembrane helix</keyword>
<gene>
    <name evidence="2" type="ORF">BEE62_06870</name>
</gene>
<reference evidence="2" key="1">
    <citation type="submission" date="2016-11" db="EMBL/GenBank/DDBJ databases">
        <title>Draft Genome Sequence of Marinobacter hydrocarbonoclasticus strain STW2, a polyaromatic aromatic hydrocarbon degrading and denitrifying bacterium from rhizosphere of Seagrass Enhalus acodoides.</title>
        <authorList>
            <person name="Ling J."/>
            <person name="Dong J."/>
        </authorList>
    </citation>
    <scope>NUCLEOTIDE SEQUENCE [LARGE SCALE GENOMIC DNA]</scope>
    <source>
        <strain evidence="2">STW2</strain>
    </source>
</reference>
<evidence type="ECO:0000313" key="3">
    <source>
        <dbReference type="Proteomes" id="UP000183986"/>
    </source>
</evidence>
<protein>
    <submittedName>
        <fullName evidence="2">Uncharacterized protein</fullName>
    </submittedName>
</protein>
<accession>A0A1M2UWW3</accession>
<dbReference type="AlphaFoldDB" id="A0A1M2UWW3"/>
<comment type="caution">
    <text evidence="2">The sequence shown here is derived from an EMBL/GenBank/DDBJ whole genome shotgun (WGS) entry which is preliminary data.</text>
</comment>
<feature type="transmembrane region" description="Helical" evidence="1">
    <location>
        <begin position="35"/>
        <end position="53"/>
    </location>
</feature>
<dbReference type="EMBL" id="MPKY01000001">
    <property type="protein sequence ID" value="OJS99835.1"/>
    <property type="molecule type" value="Genomic_DNA"/>
</dbReference>
<dbReference type="Proteomes" id="UP000183986">
    <property type="component" value="Unassembled WGS sequence"/>
</dbReference>
<proteinExistence type="predicted"/>